<dbReference type="Pfam" id="PF26626">
    <property type="entry name" value="DUF8201"/>
    <property type="match status" value="1"/>
</dbReference>
<feature type="transmembrane region" description="Helical" evidence="1">
    <location>
        <begin position="61"/>
        <end position="77"/>
    </location>
</feature>
<dbReference type="EMBL" id="BBNR01000022">
    <property type="protein sequence ID" value="GAL68595.1"/>
    <property type="molecule type" value="Genomic_DNA"/>
</dbReference>
<keyword evidence="1" id="KW-1133">Transmembrane helix</keyword>
<dbReference type="RefSeq" id="WP_042245940.1">
    <property type="nucleotide sequence ID" value="NZ_BBNR01000022.1"/>
</dbReference>
<name>A0A090VV29_9FLAO</name>
<feature type="transmembrane region" description="Helical" evidence="1">
    <location>
        <begin position="251"/>
        <end position="277"/>
    </location>
</feature>
<feature type="transmembrane region" description="Helical" evidence="1">
    <location>
        <begin position="33"/>
        <end position="55"/>
    </location>
</feature>
<evidence type="ECO:0000313" key="3">
    <source>
        <dbReference type="EMBL" id="GAL68595.1"/>
    </source>
</evidence>
<dbReference type="EMBL" id="BBNY01000070">
    <property type="protein sequence ID" value="GAL90182.1"/>
    <property type="molecule type" value="Genomic_DNA"/>
</dbReference>
<feature type="transmembrane region" description="Helical" evidence="1">
    <location>
        <begin position="98"/>
        <end position="120"/>
    </location>
</feature>
<feature type="transmembrane region" description="Helical" evidence="1">
    <location>
        <begin position="222"/>
        <end position="239"/>
    </location>
</feature>
<dbReference type="Proteomes" id="UP000029641">
    <property type="component" value="Unassembled WGS sequence"/>
</dbReference>
<feature type="transmembrane region" description="Helical" evidence="1">
    <location>
        <begin position="6"/>
        <end position="26"/>
    </location>
</feature>
<feature type="transmembrane region" description="Helical" evidence="1">
    <location>
        <begin position="289"/>
        <end position="313"/>
    </location>
</feature>
<feature type="transmembrane region" description="Helical" evidence="1">
    <location>
        <begin position="441"/>
        <end position="462"/>
    </location>
</feature>
<accession>A0A090VV29</accession>
<sequence length="562" mass="65348">MLLIVLSWIYIAFTSLNWGFVFRKLLKINDCHVTIHLILGLFLYTIITSGAAFFIRIHIEYYVVILILNLILTFIFKKDIAQYLNTALYTFKAFKIQYKILFGLVFLLALAQSATAPYLIDNESYYIQTIKWINEFGYVKGLANLHVFLGQNSSWHTLQAGFNFPFISNRFNDINGFVFVLLGLLFVEKLHKHETKQDFFLGLVLVFSLFFMQFVNTPSPDLIVFLITPYVIYEFILNYKNISINRFKILLSLVLFLCFIKVTMLVLSVLIAILFFINYKTLEFESLRYTIICCIILSMFLLKNYIISGYLLYPTSAFNVLDVDWKLPKQLLQLYKTGTYQSGMNNTDVTHLNAFETFSYWIKIPKLHGFFNKVYVILLIIFPLFILKIKNRKPLLIIYMLALLQFAIVWLNSPQYRFFFVFIVVLSLQIFISVFKSQKIGLIFIYVSLALSAITLFIPINLNAFTSNNFAMSLSNFKLNSLVIPAKNSRITTTFTKENNSGFEFNSPGDDVFFWATGDGDLPCVNKQHIEYIKTYYHFIPKLRGNGLNDGFISYKLENSEN</sequence>
<dbReference type="STRING" id="504487.JCM19538_649"/>
<dbReference type="NCBIfam" id="NF047510">
    <property type="entry name" value="LIC_10190_fam"/>
    <property type="match status" value="1"/>
</dbReference>
<evidence type="ECO:0000313" key="4">
    <source>
        <dbReference type="EMBL" id="GAL90182.1"/>
    </source>
</evidence>
<comment type="caution">
    <text evidence="3">The sequence shown here is derived from an EMBL/GenBank/DDBJ whole genome shotgun (WGS) entry which is preliminary data.</text>
</comment>
<evidence type="ECO:0000256" key="1">
    <source>
        <dbReference type="SAM" id="Phobius"/>
    </source>
</evidence>
<keyword evidence="6" id="KW-1185">Reference proteome</keyword>
<gene>
    <name evidence="3" type="ORF">JCM19301_37</name>
    <name evidence="4" type="ORF">JCM19538_649</name>
</gene>
<evidence type="ECO:0000259" key="2">
    <source>
        <dbReference type="Pfam" id="PF26626"/>
    </source>
</evidence>
<feature type="domain" description="DUF8201" evidence="2">
    <location>
        <begin position="1"/>
        <end position="423"/>
    </location>
</feature>
<evidence type="ECO:0000313" key="6">
    <source>
        <dbReference type="Proteomes" id="UP000030184"/>
    </source>
</evidence>
<evidence type="ECO:0000313" key="5">
    <source>
        <dbReference type="Proteomes" id="UP000029641"/>
    </source>
</evidence>
<dbReference type="Proteomes" id="UP000030184">
    <property type="component" value="Unassembled WGS sequence"/>
</dbReference>
<feature type="transmembrane region" description="Helical" evidence="1">
    <location>
        <begin position="418"/>
        <end position="435"/>
    </location>
</feature>
<feature type="transmembrane region" description="Helical" evidence="1">
    <location>
        <begin position="171"/>
        <end position="187"/>
    </location>
</feature>
<keyword evidence="1" id="KW-0472">Membrane</keyword>
<feature type="transmembrane region" description="Helical" evidence="1">
    <location>
        <begin position="370"/>
        <end position="389"/>
    </location>
</feature>
<feature type="transmembrane region" description="Helical" evidence="1">
    <location>
        <begin position="199"/>
        <end position="216"/>
    </location>
</feature>
<protein>
    <submittedName>
        <fullName evidence="3">Cytoplasmic membrane protein</fullName>
    </submittedName>
</protein>
<dbReference type="eggNOG" id="ENOG5032SWY">
    <property type="taxonomic scope" value="Bacteria"/>
</dbReference>
<organism evidence="3 5">
    <name type="scientific">Jejuia pallidilutea</name>
    <dbReference type="NCBI Taxonomy" id="504487"/>
    <lineage>
        <taxon>Bacteria</taxon>
        <taxon>Pseudomonadati</taxon>
        <taxon>Bacteroidota</taxon>
        <taxon>Flavobacteriia</taxon>
        <taxon>Flavobacteriales</taxon>
        <taxon>Flavobacteriaceae</taxon>
        <taxon>Jejuia</taxon>
    </lineage>
</organism>
<dbReference type="InterPro" id="IPR058514">
    <property type="entry name" value="DUF8201"/>
</dbReference>
<reference evidence="6" key="1">
    <citation type="journal article" date="2014" name="Genome Announc.">
        <title>Draft Genome Sequence of Marine Flavobacterium Jejuia pallidilutea Strain 11shimoA1 and Pigmentation Mutants.</title>
        <authorList>
            <person name="Takatani N."/>
            <person name="Nakanishi M."/>
            <person name="Meirelles P."/>
            <person name="Mino S."/>
            <person name="Suda W."/>
            <person name="Oshima K."/>
            <person name="Hattori M."/>
            <person name="Ohkuma M."/>
            <person name="Hosokawa M."/>
            <person name="Miyashita K."/>
            <person name="Thompson F.L."/>
            <person name="Niwa A."/>
            <person name="Sawabe T."/>
            <person name="Sawabe T."/>
        </authorList>
    </citation>
    <scope>NUCLEOTIDE SEQUENCE [LARGE SCALE GENOMIC DNA]</scope>
    <source>
        <strain evidence="6">JCM 19538</strain>
    </source>
</reference>
<proteinExistence type="predicted"/>
<feature type="transmembrane region" description="Helical" evidence="1">
    <location>
        <begin position="395"/>
        <end position="411"/>
    </location>
</feature>
<keyword evidence="1" id="KW-0812">Transmembrane</keyword>
<dbReference type="InterPro" id="IPR058065">
    <property type="entry name" value="LIC_10190-like"/>
</dbReference>
<dbReference type="OrthoDB" id="344987at2"/>
<dbReference type="AlphaFoldDB" id="A0A090VV29"/>